<keyword evidence="2" id="KW-1185">Reference proteome</keyword>
<reference evidence="1" key="2">
    <citation type="journal article" date="2020" name="Nat. Commun.">
        <title>Large-scale genome sequencing of mycorrhizal fungi provides insights into the early evolution of symbiotic traits.</title>
        <authorList>
            <person name="Miyauchi S."/>
            <person name="Kiss E."/>
            <person name="Kuo A."/>
            <person name="Drula E."/>
            <person name="Kohler A."/>
            <person name="Sanchez-Garcia M."/>
            <person name="Morin E."/>
            <person name="Andreopoulos B."/>
            <person name="Barry K.W."/>
            <person name="Bonito G."/>
            <person name="Buee M."/>
            <person name="Carver A."/>
            <person name="Chen C."/>
            <person name="Cichocki N."/>
            <person name="Clum A."/>
            <person name="Culley D."/>
            <person name="Crous P.W."/>
            <person name="Fauchery L."/>
            <person name="Girlanda M."/>
            <person name="Hayes R.D."/>
            <person name="Keri Z."/>
            <person name="LaButti K."/>
            <person name="Lipzen A."/>
            <person name="Lombard V."/>
            <person name="Magnuson J."/>
            <person name="Maillard F."/>
            <person name="Murat C."/>
            <person name="Nolan M."/>
            <person name="Ohm R.A."/>
            <person name="Pangilinan J."/>
            <person name="Pereira M.F."/>
            <person name="Perotto S."/>
            <person name="Peter M."/>
            <person name="Pfister S."/>
            <person name="Riley R."/>
            <person name="Sitrit Y."/>
            <person name="Stielow J.B."/>
            <person name="Szollosi G."/>
            <person name="Zifcakova L."/>
            <person name="Stursova M."/>
            <person name="Spatafora J.W."/>
            <person name="Tedersoo L."/>
            <person name="Vaario L.M."/>
            <person name="Yamada A."/>
            <person name="Yan M."/>
            <person name="Wang P."/>
            <person name="Xu J."/>
            <person name="Bruns T."/>
            <person name="Baldrian P."/>
            <person name="Vilgalys R."/>
            <person name="Dunand C."/>
            <person name="Henrissat B."/>
            <person name="Grigoriev I.V."/>
            <person name="Hibbett D."/>
            <person name="Nagy L.G."/>
            <person name="Martin F.M."/>
        </authorList>
    </citation>
    <scope>NUCLEOTIDE SEQUENCE</scope>
    <source>
        <strain evidence="1">P2</strain>
    </source>
</reference>
<comment type="caution">
    <text evidence="1">The sequence shown here is derived from an EMBL/GenBank/DDBJ whole genome shotgun (WGS) entry which is preliminary data.</text>
</comment>
<evidence type="ECO:0000313" key="2">
    <source>
        <dbReference type="Proteomes" id="UP000886501"/>
    </source>
</evidence>
<keyword evidence="1" id="KW-0378">Hydrolase</keyword>
<reference evidence="1" key="1">
    <citation type="submission" date="2019-10" db="EMBL/GenBank/DDBJ databases">
        <authorList>
            <consortium name="DOE Joint Genome Institute"/>
            <person name="Kuo A."/>
            <person name="Miyauchi S."/>
            <person name="Kiss E."/>
            <person name="Drula E."/>
            <person name="Kohler A."/>
            <person name="Sanchez-Garcia M."/>
            <person name="Andreopoulos B."/>
            <person name="Barry K.W."/>
            <person name="Bonito G."/>
            <person name="Buee M."/>
            <person name="Carver A."/>
            <person name="Chen C."/>
            <person name="Cichocki N."/>
            <person name="Clum A."/>
            <person name="Culley D."/>
            <person name="Crous P.W."/>
            <person name="Fauchery L."/>
            <person name="Girlanda M."/>
            <person name="Hayes R."/>
            <person name="Keri Z."/>
            <person name="Labutti K."/>
            <person name="Lipzen A."/>
            <person name="Lombard V."/>
            <person name="Magnuson J."/>
            <person name="Maillard F."/>
            <person name="Morin E."/>
            <person name="Murat C."/>
            <person name="Nolan M."/>
            <person name="Ohm R."/>
            <person name="Pangilinan J."/>
            <person name="Pereira M."/>
            <person name="Perotto S."/>
            <person name="Peter M."/>
            <person name="Riley R."/>
            <person name="Sitrit Y."/>
            <person name="Stielow B."/>
            <person name="Szollosi G."/>
            <person name="Zifcakova L."/>
            <person name="Stursova M."/>
            <person name="Spatafora J.W."/>
            <person name="Tedersoo L."/>
            <person name="Vaario L.-M."/>
            <person name="Yamada A."/>
            <person name="Yan M."/>
            <person name="Wang P."/>
            <person name="Xu J."/>
            <person name="Bruns T."/>
            <person name="Baldrian P."/>
            <person name="Vilgalys R."/>
            <person name="Henrissat B."/>
            <person name="Grigoriev I.V."/>
            <person name="Hibbett D."/>
            <person name="Nagy L.G."/>
            <person name="Martin F.M."/>
        </authorList>
    </citation>
    <scope>NUCLEOTIDE SEQUENCE</scope>
    <source>
        <strain evidence="1">P2</strain>
    </source>
</reference>
<dbReference type="Proteomes" id="UP000886501">
    <property type="component" value="Unassembled WGS sequence"/>
</dbReference>
<protein>
    <submittedName>
        <fullName evidence="1">P-loop containing nucleoside triphosphate hydrolase protein</fullName>
    </submittedName>
</protein>
<gene>
    <name evidence="1" type="ORF">BDM02DRAFT_3157420</name>
</gene>
<name>A0ACB6Z1B3_THEGA</name>
<sequence length="2335" mass="260915">MDARATRLQRNFDDVIYGRKALAPHTSSLFVEGLCMQSDAAGCVHKLNNTKQGLNAIQNVMRMDTSATFMNDSGARVLTYFQAPGLKDIGGGRYLQQIVTKIADPPIFWDAFVNAFKGGKLQEPATLCFAWLLLQLVSLPGDEADPYRPVAQDTTIIDSLTASQNNDIRTIAHKIRHIVSAHSVGALVTGDHGPGGRHDNDFDDFRKIVILPTADEITSKVQPFYRTSDELDDPATIDTRRATYLDNVFRLLREDMVYDMREELEIVQGKKKGHRMGLVVEHLKLLDVYCGTPDRRVKWGIQLQCARDLWIFDGVKPKDRKATLQNYRRFAKHGSMACILINDKVIGFASIHRDEDLLSQQPPVFVVQLEGEASTVNVLTRLKTASNVKMVQIDTALFAYEPVLKAIQDIKDVPLVEELLFWDKDSPTRPPSFDEPDIVAALELDPGCELQSYLGTSSSIKLDEKQATSLVTGLTQKVSLIQGPPGTGKSFIGALLAKVLHDQTNSKILVCCYTNHALDQFLEDLMKIGIPSSSIVRLGGKATTATEPLQLEKQRTNYRMTQMEFMAIDEIKKLREQNCVQLQKTFDAYKSAHIQNPQLLEYLEFEDSEYFAAFAIPKAHDGRKLIGRNGKPIHDFYLLDQWIKGRNAGFLSYHENVVNAFNIWSMSWKERQDKLKTWQDALFKEQVAHVYDNGEAYNSCLTSIERMYGRKTEAILNEKRIIACTTTGAAKHGERIRAASPTVVLVEEAGEILESHVLTALGPNTDQLILIGDHKQLRPKVNNYALTFERGSGYNLNVSLFERLVVKGFPHETLKAQHRMRPEISALIRELTYPDLADAPSTKSRPDIRGLRDNIVFINHDHPEDEDTRLEDRRDLGSKTSKRNTYEAEMVLRIVRYLAQNGYRSEKLVVLTPYLGQLCNLQDVLKSENDPVLNDLDSFDLVKAGLMPAAAAKIAKNPLRLATIDNYQGEESDIVIATLTRSNPDHDIGFMYSPERLNVLLSRARNALIMIGNADTFTGSRKGAVLWTRLFKMLRANGHIYEGLPVKCFRHSDRTAVVKDPKQFDLDCPDGGCQEPCGAKLSCGIHTCQSRCHQLSDHSKMLCEQVMTSNCTNNHAQTWKCHEKQPLTCRICDRDAKRAAEKQKKDFELQQKRDAEQQAHDEKMAKIREKLDAQIQAQKDLQLAKEREAALKQQEKDVKDAEARLRQKAGAEKKRKDKEAKRAAEQAAASSSSIAAAVVSTVKSAVDTLTGTSSKQSPENTGKKSDWQRRKDTDGVVNPHIDAIMEMIGLEPVKQQVLKIMDKVDVNVRQGTSLAKERFNVVLLGNPGTGKTTIARHYAKFLASVDVLPGDQFVETTGAKLGNEGVPGAKKIVEDTLKAGGGCIFIDEAYQLTSQHNYGGGQVLDYLLAEMENNIGKLVFILAGYSKQMEKFFEHNPGLPSRVPYKLNFTDYEDDELLLMLEQQIERKWNKRMKVEDGTRGLYCRIVTRRLGRGRGREGFGNARDLQLLFAKITERQAARLSEERRKGLKPNDFLLKKEDLIGPDPSTALPECRAWKKLQELTGLGSVKQSVKNLMDFITTNYQRELAEKKPAEVSLNRVFLGNPGTGKTTVAKLYGQILADLGLVSNGEVVIKNPADFVGSALGESEKNTKAILDATVGKVLVIDEVRVKYTTIGPADRFLRHTGGAGGAHDPYKTAVIDTIVAEIQSVPGEDRCVLLLGYEDQMMEMFQNVNPGLARRFAIENAFRFEDFNDDELREIMNYKLKVQDLSATDAAKDVAIEVLSRSRNRPNFGNAGELENLLSIAKNNFQKRMSHLPHSARSAEILFEPQDFDPDYERSANATSNLKELFKDVIGCEKIVTKLEGYQRIAHASKQQGRDPRDLIPTNFVFKGPPGTGKTTTARKMGQVYYDMGFLSSAEVVECSASDLVGQYVGQTGPKTKGVFEKALGKVLFVDEAYRLSEGHFAKEAMDELVGILTQERFKAKLVVILAGYDQEINQLLSVNPGLSSRFPDEIVFENMSSAMCIKVLEKALAKEDIVIDGLVDPSQLYTEFIILFGQLSDLPSWGNARDVITISKKMIRIAIENSLSSPQQGSGPSITLSAPDALACMKATLKDLRDRGNVPQNPSPFMHPPLPPIQPPPTAAPPSIKTTSATKQATNTAPPEQPPPEPIQEVKEEEESVGRDPGVTDAVWRQLQADRAAAIEEQMRREEAIEKARQELREAQEAQEKAQREIARALEEAQSADRKRREEIMKKLEEERLREAAARAERARKAAELKAKEEAERQERLREAKAQAKLRTLGVCPVGYRWIKQSNGYRCAGGSHFVTDAQLGL</sequence>
<evidence type="ECO:0000313" key="1">
    <source>
        <dbReference type="EMBL" id="KAF9643495.1"/>
    </source>
</evidence>
<organism evidence="1 2">
    <name type="scientific">Thelephora ganbajun</name>
    <name type="common">Ganba fungus</name>
    <dbReference type="NCBI Taxonomy" id="370292"/>
    <lineage>
        <taxon>Eukaryota</taxon>
        <taxon>Fungi</taxon>
        <taxon>Dikarya</taxon>
        <taxon>Basidiomycota</taxon>
        <taxon>Agaricomycotina</taxon>
        <taxon>Agaricomycetes</taxon>
        <taxon>Thelephorales</taxon>
        <taxon>Thelephoraceae</taxon>
        <taxon>Thelephora</taxon>
    </lineage>
</organism>
<dbReference type="EMBL" id="MU118216">
    <property type="protein sequence ID" value="KAF9643495.1"/>
    <property type="molecule type" value="Genomic_DNA"/>
</dbReference>
<proteinExistence type="predicted"/>
<accession>A0ACB6Z1B3</accession>